<protein>
    <submittedName>
        <fullName evidence="2">Uncharacterized protein</fullName>
    </submittedName>
</protein>
<keyword evidence="3" id="KW-1185">Reference proteome</keyword>
<feature type="signal peptide" evidence="1">
    <location>
        <begin position="1"/>
        <end position="24"/>
    </location>
</feature>
<dbReference type="InterPro" id="IPR005506">
    <property type="entry name" value="DUF312_ALF"/>
</dbReference>
<dbReference type="Proteomes" id="UP000185696">
    <property type="component" value="Unassembled WGS sequence"/>
</dbReference>
<evidence type="ECO:0000313" key="2">
    <source>
        <dbReference type="EMBL" id="OLF06147.1"/>
    </source>
</evidence>
<proteinExistence type="predicted"/>
<comment type="caution">
    <text evidence="2">The sequence shown here is derived from an EMBL/GenBank/DDBJ whole genome shotgun (WGS) entry which is preliminary data.</text>
</comment>
<evidence type="ECO:0000313" key="3">
    <source>
        <dbReference type="Proteomes" id="UP000185696"/>
    </source>
</evidence>
<gene>
    <name evidence="2" type="ORF">BLA60_32945</name>
</gene>
<dbReference type="RefSeq" id="WP_075136956.1">
    <property type="nucleotide sequence ID" value="NZ_MSIF01000023.1"/>
</dbReference>
<name>A0A7Z0WGN9_9PSEU</name>
<dbReference type="OrthoDB" id="3598147at2"/>
<dbReference type="Pfam" id="PF03752">
    <property type="entry name" value="ALF"/>
    <property type="match status" value="2"/>
</dbReference>
<keyword evidence="1" id="KW-0732">Signal</keyword>
<dbReference type="AlphaFoldDB" id="A0A7Z0WGN9"/>
<feature type="chain" id="PRO_5031383821" evidence="1">
    <location>
        <begin position="25"/>
        <end position="285"/>
    </location>
</feature>
<dbReference type="EMBL" id="MSIF01000023">
    <property type="protein sequence ID" value="OLF06147.1"/>
    <property type="molecule type" value="Genomic_DNA"/>
</dbReference>
<evidence type="ECO:0000256" key="1">
    <source>
        <dbReference type="SAM" id="SignalP"/>
    </source>
</evidence>
<reference evidence="2 3" key="1">
    <citation type="submission" date="2016-12" db="EMBL/GenBank/DDBJ databases">
        <title>The draft genome sequence of Actinophytocola xinjiangensis.</title>
        <authorList>
            <person name="Wang W."/>
            <person name="Yuan L."/>
        </authorList>
    </citation>
    <scope>NUCLEOTIDE SEQUENCE [LARGE SCALE GENOMIC DNA]</scope>
    <source>
        <strain evidence="2 3">CGMCC 4.4663</strain>
    </source>
</reference>
<sequence length="285" mass="31213">MRWKISTGLLLVLALLIPASPASAQPESPRPNAAACEAPTFRDIREFLVDPDTATDLDIRILVNQMSSVARNESLTSLFQATQDLLRNGTAADLRDFVRTTWTTPWAVDLRIATVRTIADEVGPHVQAAANAALTAGTLDSYLTYLNHELHVARALDAGWPVTTFRDIREFLVDPDTATDLDIRILVNQMSSVARNESLTSLFQATQDLLRNGTAADLRDFVRTTWTTPWAVDLRIATVRTIADEVGPHVQAAADTALNAGTLDSYLTYLNSGLYAARYLDSCTP</sequence>
<accession>A0A7Z0WGN9</accession>
<organism evidence="2 3">
    <name type="scientific">Actinophytocola xinjiangensis</name>
    <dbReference type="NCBI Taxonomy" id="485602"/>
    <lineage>
        <taxon>Bacteria</taxon>
        <taxon>Bacillati</taxon>
        <taxon>Actinomycetota</taxon>
        <taxon>Actinomycetes</taxon>
        <taxon>Pseudonocardiales</taxon>
        <taxon>Pseudonocardiaceae</taxon>
    </lineage>
</organism>